<organism evidence="5 6">
    <name type="scientific">Pseudonocardia autotrophica</name>
    <name type="common">Amycolata autotrophica</name>
    <name type="synonym">Nocardia autotrophica</name>
    <dbReference type="NCBI Taxonomy" id="2074"/>
    <lineage>
        <taxon>Bacteria</taxon>
        <taxon>Bacillati</taxon>
        <taxon>Actinomycetota</taxon>
        <taxon>Actinomycetes</taxon>
        <taxon>Pseudonocardiales</taxon>
        <taxon>Pseudonocardiaceae</taxon>
        <taxon>Pseudonocardia</taxon>
    </lineage>
</organism>
<keyword evidence="1 5" id="KW-0808">Transferase</keyword>
<dbReference type="GO" id="GO:0006633">
    <property type="term" value="P:fatty acid biosynthetic process"/>
    <property type="evidence" value="ECO:0007669"/>
    <property type="project" value="InterPro"/>
</dbReference>
<evidence type="ECO:0000259" key="4">
    <source>
        <dbReference type="PROSITE" id="PS50989"/>
    </source>
</evidence>
<evidence type="ECO:0000256" key="1">
    <source>
        <dbReference type="ARBA" id="ARBA00022679"/>
    </source>
</evidence>
<feature type="compositionally biased region" description="Pro residues" evidence="2">
    <location>
        <begin position="247"/>
        <end position="256"/>
    </location>
</feature>
<dbReference type="SUPFAM" id="SSF52096">
    <property type="entry name" value="ClpP/crotonase"/>
    <property type="match status" value="2"/>
</dbReference>
<dbReference type="AlphaFoldDB" id="A0A1Y2N4W4"/>
<proteinExistence type="predicted"/>
<dbReference type="Proteomes" id="UP000194360">
    <property type="component" value="Unassembled WGS sequence"/>
</dbReference>
<dbReference type="InterPro" id="IPR011762">
    <property type="entry name" value="COA_CT_N"/>
</dbReference>
<dbReference type="PANTHER" id="PTHR42995">
    <property type="entry name" value="ACETYL-COENZYME A CARBOXYLASE CARBOXYL TRANSFERASE SUBUNIT BETA, CHLOROPLASTIC"/>
    <property type="match status" value="1"/>
</dbReference>
<dbReference type="GO" id="GO:0016740">
    <property type="term" value="F:transferase activity"/>
    <property type="evidence" value="ECO:0007669"/>
    <property type="project" value="UniProtKB-KW"/>
</dbReference>
<dbReference type="InterPro" id="IPR011763">
    <property type="entry name" value="COA_CT_C"/>
</dbReference>
<evidence type="ECO:0000259" key="3">
    <source>
        <dbReference type="PROSITE" id="PS50980"/>
    </source>
</evidence>
<dbReference type="PROSITE" id="PS50980">
    <property type="entry name" value="COA_CT_NTER"/>
    <property type="match status" value="1"/>
</dbReference>
<sequence>MPPEPVPQLRPGLGTPGSTALLTALLDPGSFHPWDSPAVPPSGAGAVYRRELAEATRTAGTDESVVTGGGRIFGHAVAVVCSEFGFLAGSVGTVAARRVIDAVARATAEELPLVLAPASGGTRMQEGNAAFLAMIEIAGRIAVHREAGLPVIGYLRHPTTGGAFASWGSLGSVVLAEPGALIGFLGPKVYRALHGEPFPPGVQTAENLHAHGLVDAVVDQGGLRDRVAAILRTIGRSSGSRTRLEPAPEPTGPPPGAWEAITATRSPGRPGVRELLEHGCRDVVELHGTGAGEVAAATVLCLARLGDTGCVLVGQDRAATRAPGPADLRVAQRGMELARELRLPLVTVIDTPGGELSPAAENGGLAGEIARCLAAMTRLPVPTVSVLLGRGTGGIALALLPADRVLAAGHGWLTPLPPEGASAIVHGTPDRAAEVAATQQVTASDLAGLGAIDRIVAELPDAADEPVRFVRRIAGTIEGEIAVARTVQGLRRTRCGENPPT</sequence>
<gene>
    <name evidence="5" type="primary">accD</name>
    <name evidence="5" type="ORF">BG845_01613</name>
</gene>
<dbReference type="EMBL" id="MIGB01000006">
    <property type="protein sequence ID" value="OSY42117.1"/>
    <property type="molecule type" value="Genomic_DNA"/>
</dbReference>
<keyword evidence="5" id="KW-0436">Ligase</keyword>
<dbReference type="EC" id="6.4.1.2" evidence="5"/>
<dbReference type="GO" id="GO:0003989">
    <property type="term" value="F:acetyl-CoA carboxylase activity"/>
    <property type="evidence" value="ECO:0007669"/>
    <property type="project" value="UniProtKB-EC"/>
</dbReference>
<protein>
    <submittedName>
        <fullName evidence="5">Acetyl-coenzyme A carboxylase carboxyl transferase subunit beta</fullName>
        <ecNumber evidence="5">6.4.1.2</ecNumber>
    </submittedName>
</protein>
<dbReference type="InterPro" id="IPR029045">
    <property type="entry name" value="ClpP/crotonase-like_dom_sf"/>
</dbReference>
<feature type="region of interest" description="Disordered" evidence="2">
    <location>
        <begin position="238"/>
        <end position="257"/>
    </location>
</feature>
<feature type="domain" description="CoA carboxyltransferase N-terminal" evidence="3">
    <location>
        <begin position="1"/>
        <end position="249"/>
    </location>
</feature>
<dbReference type="RefSeq" id="WP_174824275.1">
    <property type="nucleotide sequence ID" value="NZ_AP018920.1"/>
</dbReference>
<evidence type="ECO:0000313" key="6">
    <source>
        <dbReference type="Proteomes" id="UP000194360"/>
    </source>
</evidence>
<dbReference type="STRING" id="2074.BG845_01613"/>
<dbReference type="Pfam" id="PF01039">
    <property type="entry name" value="Carboxyl_trans"/>
    <property type="match status" value="1"/>
</dbReference>
<dbReference type="PROSITE" id="PS50989">
    <property type="entry name" value="COA_CT_CTER"/>
    <property type="match status" value="1"/>
</dbReference>
<accession>A0A1Y2N4W4</accession>
<reference evidence="5 6" key="1">
    <citation type="submission" date="2016-09" db="EMBL/GenBank/DDBJ databases">
        <title>Pseudonocardia autotrophica DSM535, a candidate organism with high potential of specific P450 cytochromes.</title>
        <authorList>
            <person name="Grumaz C."/>
            <person name="Vainshtein Y."/>
            <person name="Kirstahler P."/>
            <person name="Sohn K."/>
        </authorList>
    </citation>
    <scope>NUCLEOTIDE SEQUENCE [LARGE SCALE GENOMIC DNA]</scope>
    <source>
        <strain evidence="5 6">DSM 535</strain>
    </source>
</reference>
<dbReference type="PANTHER" id="PTHR42995:SF5">
    <property type="entry name" value="ACETYL-COENZYME A CARBOXYLASE CARBOXYL TRANSFERASE SUBUNIT BETA, CHLOROPLASTIC"/>
    <property type="match status" value="1"/>
</dbReference>
<dbReference type="InterPro" id="IPR034733">
    <property type="entry name" value="AcCoA_carboxyl_beta"/>
</dbReference>
<dbReference type="InterPro" id="IPR000438">
    <property type="entry name" value="Acetyl_CoA_COase_Trfase_b_su"/>
</dbReference>
<dbReference type="GO" id="GO:2001295">
    <property type="term" value="P:malonyl-CoA biosynthetic process"/>
    <property type="evidence" value="ECO:0007669"/>
    <property type="project" value="TreeGrafter"/>
</dbReference>
<dbReference type="Gene3D" id="3.90.226.10">
    <property type="entry name" value="2-enoyl-CoA Hydratase, Chain A, domain 1"/>
    <property type="match status" value="2"/>
</dbReference>
<comment type="caution">
    <text evidence="5">The sequence shown here is derived from an EMBL/GenBank/DDBJ whole genome shotgun (WGS) entry which is preliminary data.</text>
</comment>
<evidence type="ECO:0000313" key="5">
    <source>
        <dbReference type="EMBL" id="OSY42117.1"/>
    </source>
</evidence>
<evidence type="ECO:0000256" key="2">
    <source>
        <dbReference type="SAM" id="MobiDB-lite"/>
    </source>
</evidence>
<dbReference type="PRINTS" id="PR01070">
    <property type="entry name" value="ACCCTRFRASEB"/>
</dbReference>
<feature type="domain" description="CoA carboxyltransferase C-terminal" evidence="4">
    <location>
        <begin position="223"/>
        <end position="483"/>
    </location>
</feature>
<name>A0A1Y2N4W4_PSEAH</name>
<keyword evidence="6" id="KW-1185">Reference proteome</keyword>
<dbReference type="GO" id="GO:0009317">
    <property type="term" value="C:acetyl-CoA carboxylase complex"/>
    <property type="evidence" value="ECO:0007669"/>
    <property type="project" value="InterPro"/>
</dbReference>